<evidence type="ECO:0000313" key="3">
    <source>
        <dbReference type="Proteomes" id="UP000054928"/>
    </source>
</evidence>
<dbReference type="GeneID" id="36403788"/>
<dbReference type="RefSeq" id="XP_024575042.1">
    <property type="nucleotide sequence ID" value="XM_024724134.1"/>
</dbReference>
<reference evidence="3" key="1">
    <citation type="submission" date="2014-09" db="EMBL/GenBank/DDBJ databases">
        <authorList>
            <person name="Sharma Rahul"/>
            <person name="Thines Marco"/>
        </authorList>
    </citation>
    <scope>NUCLEOTIDE SEQUENCE [LARGE SCALE GENOMIC DNA]</scope>
</reference>
<accession>A0A0P1ACP2</accession>
<feature type="compositionally biased region" description="Polar residues" evidence="1">
    <location>
        <begin position="39"/>
        <end position="53"/>
    </location>
</feature>
<evidence type="ECO:0000256" key="1">
    <source>
        <dbReference type="SAM" id="MobiDB-lite"/>
    </source>
</evidence>
<dbReference type="AlphaFoldDB" id="A0A0P1ACP2"/>
<proteinExistence type="predicted"/>
<protein>
    <submittedName>
        <fullName evidence="2">Uncharacterized protein</fullName>
    </submittedName>
</protein>
<feature type="region of interest" description="Disordered" evidence="1">
    <location>
        <begin position="32"/>
        <end position="53"/>
    </location>
</feature>
<sequence>MIGQKSQKSCGANSLYGKSIAFFEWELGGRSNELRSPNEVESSARTSHVFTET</sequence>
<evidence type="ECO:0000313" key="2">
    <source>
        <dbReference type="EMBL" id="CEG38673.1"/>
    </source>
</evidence>
<keyword evidence="3" id="KW-1185">Reference proteome</keyword>
<name>A0A0P1ACP2_PLAHL</name>
<dbReference type="EMBL" id="CCYD01000322">
    <property type="protein sequence ID" value="CEG38673.1"/>
    <property type="molecule type" value="Genomic_DNA"/>
</dbReference>
<dbReference type="Proteomes" id="UP000054928">
    <property type="component" value="Unassembled WGS sequence"/>
</dbReference>
<organism evidence="2 3">
    <name type="scientific">Plasmopara halstedii</name>
    <name type="common">Downy mildew of sunflower</name>
    <dbReference type="NCBI Taxonomy" id="4781"/>
    <lineage>
        <taxon>Eukaryota</taxon>
        <taxon>Sar</taxon>
        <taxon>Stramenopiles</taxon>
        <taxon>Oomycota</taxon>
        <taxon>Peronosporomycetes</taxon>
        <taxon>Peronosporales</taxon>
        <taxon>Peronosporaceae</taxon>
        <taxon>Plasmopara</taxon>
    </lineage>
</organism>